<dbReference type="GO" id="GO:0008855">
    <property type="term" value="F:exodeoxyribonuclease VII activity"/>
    <property type="evidence" value="ECO:0007669"/>
    <property type="project" value="InterPro"/>
</dbReference>
<dbReference type="InterPro" id="IPR037004">
    <property type="entry name" value="Exonuc_VII_ssu_sf"/>
</dbReference>
<name>A0A2K2UE95_9ACTN</name>
<dbReference type="Pfam" id="PF02609">
    <property type="entry name" value="Exonuc_VII_S"/>
    <property type="match status" value="1"/>
</dbReference>
<protein>
    <submittedName>
        <fullName evidence="7">Exonuclease VII small subunit</fullName>
    </submittedName>
</protein>
<dbReference type="GO" id="GO:0006308">
    <property type="term" value="P:DNA catabolic process"/>
    <property type="evidence" value="ECO:0007669"/>
    <property type="project" value="InterPro"/>
</dbReference>
<dbReference type="RefSeq" id="WP_103263982.1">
    <property type="nucleotide sequence ID" value="NZ_CABMLE010000001.1"/>
</dbReference>
<keyword evidence="8" id="KW-1185">Reference proteome</keyword>
<keyword evidence="2" id="KW-0963">Cytoplasm</keyword>
<dbReference type="EMBL" id="PPEK01000001">
    <property type="protein sequence ID" value="PNV68655.1"/>
    <property type="molecule type" value="Genomic_DNA"/>
</dbReference>
<evidence type="ECO:0000256" key="3">
    <source>
        <dbReference type="ARBA" id="ARBA00022722"/>
    </source>
</evidence>
<keyword evidence="5 7" id="KW-0269">Exonuclease</keyword>
<keyword evidence="3" id="KW-0540">Nuclease</keyword>
<dbReference type="Gene3D" id="1.10.287.1040">
    <property type="entry name" value="Exonuclease VII, small subunit"/>
    <property type="match status" value="1"/>
</dbReference>
<evidence type="ECO:0000256" key="2">
    <source>
        <dbReference type="ARBA" id="ARBA00022490"/>
    </source>
</evidence>
<proteinExistence type="inferred from homology"/>
<accession>A0A2K2UE95</accession>
<evidence type="ECO:0000256" key="5">
    <source>
        <dbReference type="ARBA" id="ARBA00022839"/>
    </source>
</evidence>
<feature type="region of interest" description="Disordered" evidence="6">
    <location>
        <begin position="78"/>
        <end position="115"/>
    </location>
</feature>
<dbReference type="InterPro" id="IPR003761">
    <property type="entry name" value="Exonuc_VII_S"/>
</dbReference>
<dbReference type="Proteomes" id="UP000236197">
    <property type="component" value="Unassembled WGS sequence"/>
</dbReference>
<evidence type="ECO:0000256" key="1">
    <source>
        <dbReference type="ARBA" id="ARBA00009998"/>
    </source>
</evidence>
<dbReference type="GO" id="GO:0009318">
    <property type="term" value="C:exodeoxyribonuclease VII complex"/>
    <property type="evidence" value="ECO:0007669"/>
    <property type="project" value="InterPro"/>
</dbReference>
<sequence>MASDSYDTFEAVKSRLDEIVDAVSDDSLSLDEALALYEEAVGLGLRAGDLLEERIELQDADEEIADDAEALGVDACDSGRKTGSAQFDDAEGAADGAAAEPALDAGYQTGTPASA</sequence>
<keyword evidence="4" id="KW-0378">Hydrolase</keyword>
<organism evidence="7 8">
    <name type="scientific">Enteroscipio rubneri</name>
    <dbReference type="NCBI Taxonomy" id="2070686"/>
    <lineage>
        <taxon>Bacteria</taxon>
        <taxon>Bacillati</taxon>
        <taxon>Actinomycetota</taxon>
        <taxon>Coriobacteriia</taxon>
        <taxon>Eggerthellales</taxon>
        <taxon>Eggerthellaceae</taxon>
        <taxon>Enteroscipio</taxon>
    </lineage>
</organism>
<gene>
    <name evidence="7" type="ORF">C2L71_01330</name>
</gene>
<comment type="caution">
    <text evidence="7">The sequence shown here is derived from an EMBL/GenBank/DDBJ whole genome shotgun (WGS) entry which is preliminary data.</text>
</comment>
<evidence type="ECO:0000256" key="4">
    <source>
        <dbReference type="ARBA" id="ARBA00022801"/>
    </source>
</evidence>
<dbReference type="AlphaFoldDB" id="A0A2K2UE95"/>
<evidence type="ECO:0000313" key="8">
    <source>
        <dbReference type="Proteomes" id="UP000236197"/>
    </source>
</evidence>
<comment type="similarity">
    <text evidence="1">Belongs to the XseB family.</text>
</comment>
<evidence type="ECO:0000313" key="7">
    <source>
        <dbReference type="EMBL" id="PNV68655.1"/>
    </source>
</evidence>
<reference evidence="8" key="1">
    <citation type="submission" date="2018-01" db="EMBL/GenBank/DDBJ databases">
        <title>Rubneribacter badeniensis gen. nov., sp. nov., and Colonibacter rubneri, gen. nov., sp. nov., WGS of new members of the Eggerthellaceae.</title>
        <authorList>
            <person name="Danylec N."/>
            <person name="Stoll D.A."/>
            <person name="Doetsch A."/>
            <person name="Kulling S.E."/>
            <person name="Huch M."/>
        </authorList>
    </citation>
    <scope>NUCLEOTIDE SEQUENCE [LARGE SCALE GENOMIC DNA]</scope>
    <source>
        <strain evidence="8">ResAG-96</strain>
    </source>
</reference>
<evidence type="ECO:0000256" key="6">
    <source>
        <dbReference type="SAM" id="MobiDB-lite"/>
    </source>
</evidence>
<dbReference type="SUPFAM" id="SSF116842">
    <property type="entry name" value="XseB-like"/>
    <property type="match status" value="1"/>
</dbReference>
<feature type="compositionally biased region" description="Low complexity" evidence="6">
    <location>
        <begin position="93"/>
        <end position="106"/>
    </location>
</feature>